<protein>
    <recommendedName>
        <fullName evidence="6">RING-type domain-containing protein</fullName>
    </recommendedName>
</protein>
<dbReference type="InterPro" id="IPR001841">
    <property type="entry name" value="Znf_RING"/>
</dbReference>
<dbReference type="Gene3D" id="3.30.40.10">
    <property type="entry name" value="Zinc/RING finger domain, C3HC4 (zinc finger)"/>
    <property type="match status" value="2"/>
</dbReference>
<dbReference type="GO" id="GO:0008270">
    <property type="term" value="F:zinc ion binding"/>
    <property type="evidence" value="ECO:0007669"/>
    <property type="project" value="UniProtKB-KW"/>
</dbReference>
<sequence>MSSVSGLIMDDDDVEFRTDERRSLRSLLNALKVKLEEVNAQNWDTERLDRLQGLLLNQIDHLTPRRWTSNEGIEDEVPIVNSSGNFSRQEANNVNNALAMTKIMPQPSDAQFAVLENFNEKDERQKKKVIIIDDDDDDNVQPEQSEERSTSVVTRSKKQNKGYPYSEKKFFKLWDKLKKKGWKMMGAGGRLANWIYVAPESLTKPQAKWKILVDYFDSNQKEQFFHYALTSGLVSENEVVGDDDQSHAKKKQKISSSSSKISLPQSLELVANKYRSDDGIVWRREDKWYARLGRGGYKLPQQFSTAEDALRALDEVSRISYCICGVQDEKNKDTALMDCAHNLYGCRCRQWMHPRCIGWTLEQLPHYLYLCPFCNAQTNIPSLDVKEEQIPYVKSHSRTKHEREHENQVALKRKVDQFRYMEKFTDSFGLLCLCEMWPVVVIDPRLLDARYTAALSLFLKKNKNDDKEEEDHVLITNLKRNRSARFDVVPLSKLKQFSSDDQINHKRKKEKSEEQLKDALELAQSLVDIKTPDQRQRKALEADSIILHTDIRSRAHPVPTLPLFGRLCLYPDSTQNTSIMRVSAEIFGDQIMLDDPFKLHDDRQNGFNPKNATRIRVSIQDARRYVLDFERHEDEYTDAIEQLFCVPKKPQVPEKLLPQLEINCPICQESLDSDPNNVIKLSPCQHRYHQTCLHRKVNYYEKYHEQKSSEHQVKRTRHATHLQCCLCRAQAKIIEK</sequence>
<evidence type="ECO:0000313" key="7">
    <source>
        <dbReference type="EMBL" id="CAE0372396.1"/>
    </source>
</evidence>
<keyword evidence="2 4" id="KW-0863">Zinc-finger</keyword>
<dbReference type="AlphaFoldDB" id="A0A7S3K230"/>
<keyword evidence="1" id="KW-0479">Metal-binding</keyword>
<dbReference type="SUPFAM" id="SSF57903">
    <property type="entry name" value="FYVE/PHD zinc finger"/>
    <property type="match status" value="1"/>
</dbReference>
<feature type="region of interest" description="Disordered" evidence="5">
    <location>
        <begin position="126"/>
        <end position="158"/>
    </location>
</feature>
<dbReference type="InterPro" id="IPR013083">
    <property type="entry name" value="Znf_RING/FYVE/PHD"/>
</dbReference>
<evidence type="ECO:0000256" key="3">
    <source>
        <dbReference type="ARBA" id="ARBA00022833"/>
    </source>
</evidence>
<evidence type="ECO:0000256" key="4">
    <source>
        <dbReference type="PROSITE-ProRule" id="PRU00175"/>
    </source>
</evidence>
<evidence type="ECO:0000259" key="6">
    <source>
        <dbReference type="PROSITE" id="PS50089"/>
    </source>
</evidence>
<evidence type="ECO:0000256" key="1">
    <source>
        <dbReference type="ARBA" id="ARBA00022723"/>
    </source>
</evidence>
<proteinExistence type="predicted"/>
<dbReference type="SMART" id="SM00184">
    <property type="entry name" value="RING"/>
    <property type="match status" value="1"/>
</dbReference>
<feature type="domain" description="RING-type" evidence="6">
    <location>
        <begin position="664"/>
        <end position="728"/>
    </location>
</feature>
<dbReference type="Pfam" id="PF13445">
    <property type="entry name" value="zf-RING_UBOX"/>
    <property type="match status" value="1"/>
</dbReference>
<accession>A0A7S3K230</accession>
<evidence type="ECO:0000256" key="2">
    <source>
        <dbReference type="ARBA" id="ARBA00022771"/>
    </source>
</evidence>
<gene>
    <name evidence="7" type="ORF">ALAG00032_LOCUS13180</name>
</gene>
<keyword evidence="3" id="KW-0862">Zinc</keyword>
<dbReference type="InterPro" id="IPR027370">
    <property type="entry name" value="Znf-RING_euk"/>
</dbReference>
<organism evidence="7">
    <name type="scientific">Aureoumbra lagunensis</name>
    <dbReference type="NCBI Taxonomy" id="44058"/>
    <lineage>
        <taxon>Eukaryota</taxon>
        <taxon>Sar</taxon>
        <taxon>Stramenopiles</taxon>
        <taxon>Ochrophyta</taxon>
        <taxon>Pelagophyceae</taxon>
        <taxon>Pelagomonadales</taxon>
        <taxon>Aureoumbra</taxon>
    </lineage>
</organism>
<evidence type="ECO:0000256" key="5">
    <source>
        <dbReference type="SAM" id="MobiDB-lite"/>
    </source>
</evidence>
<reference evidence="7" key="1">
    <citation type="submission" date="2021-01" db="EMBL/GenBank/DDBJ databases">
        <authorList>
            <person name="Corre E."/>
            <person name="Pelletier E."/>
            <person name="Niang G."/>
            <person name="Scheremetjew M."/>
            <person name="Finn R."/>
            <person name="Kale V."/>
            <person name="Holt S."/>
            <person name="Cochrane G."/>
            <person name="Meng A."/>
            <person name="Brown T."/>
            <person name="Cohen L."/>
        </authorList>
    </citation>
    <scope>NUCLEOTIDE SEQUENCE</scope>
    <source>
        <strain evidence="7">CCMP1510</strain>
    </source>
</reference>
<dbReference type="EMBL" id="HBIJ01020143">
    <property type="protein sequence ID" value="CAE0372396.1"/>
    <property type="molecule type" value="Transcribed_RNA"/>
</dbReference>
<dbReference type="PROSITE" id="PS50089">
    <property type="entry name" value="ZF_RING_2"/>
    <property type="match status" value="1"/>
</dbReference>
<dbReference type="SUPFAM" id="SSF57850">
    <property type="entry name" value="RING/U-box"/>
    <property type="match status" value="1"/>
</dbReference>
<dbReference type="InterPro" id="IPR011011">
    <property type="entry name" value="Znf_FYVE_PHD"/>
</dbReference>
<name>A0A7S3K230_9STRA</name>